<accession>A0A419S8R9</accession>
<dbReference type="RefSeq" id="WP_245989015.1">
    <property type="nucleotide sequence ID" value="NZ_MBTA01000006.1"/>
</dbReference>
<feature type="transmembrane region" description="Helical" evidence="2">
    <location>
        <begin position="17"/>
        <end position="37"/>
    </location>
</feature>
<keyword evidence="2" id="KW-1133">Transmembrane helix</keyword>
<proteinExistence type="predicted"/>
<keyword evidence="2" id="KW-0472">Membrane</keyword>
<evidence type="ECO:0000256" key="2">
    <source>
        <dbReference type="SAM" id="Phobius"/>
    </source>
</evidence>
<dbReference type="EMBL" id="MBTA01000006">
    <property type="protein sequence ID" value="RKD18004.1"/>
    <property type="molecule type" value="Genomic_DNA"/>
</dbReference>
<reference evidence="3 4" key="1">
    <citation type="submission" date="2016-07" db="EMBL/GenBank/DDBJ databases">
        <title>Genome of Pelobium manganitolerans.</title>
        <authorList>
            <person name="Wu S."/>
            <person name="Wang G."/>
        </authorList>
    </citation>
    <scope>NUCLEOTIDE SEQUENCE [LARGE SCALE GENOMIC DNA]</scope>
    <source>
        <strain evidence="3 4">YS-25</strain>
    </source>
</reference>
<feature type="compositionally biased region" description="Low complexity" evidence="1">
    <location>
        <begin position="117"/>
        <end position="126"/>
    </location>
</feature>
<feature type="compositionally biased region" description="Polar residues" evidence="1">
    <location>
        <begin position="94"/>
        <end position="116"/>
    </location>
</feature>
<gene>
    <name evidence="3" type="ORF">BCY91_16305</name>
</gene>
<sequence>MINNLLKSDNDNNYPKAIAISVGLLVAFLLLSIFYIVNRAAPPEEVGIGGIIVNYGTSDEGLGNDYMSVEEPSVDPNANNKAPDKITPNEEVTANTQSVNADNNIVTDDNSDAVSLNTKNNATKNAPTQKTEDKPAKPVINQNALYKGNKNKGTGTGDGTGGAPGNQGKPEGDPLADNYDGTGSGNGGVALSLKSRRFVNLPVIKDDGQKSGKVVVEIRVDKNGVVTSAKAGGRGTTLTDPVLWDKCEDAALGSRFNTLENAPDMQVGTIVFNFKVK</sequence>
<feature type="compositionally biased region" description="Gly residues" evidence="1">
    <location>
        <begin position="154"/>
        <end position="165"/>
    </location>
</feature>
<keyword evidence="4" id="KW-1185">Reference proteome</keyword>
<organism evidence="3 4">
    <name type="scientific">Pelobium manganitolerans</name>
    <dbReference type="NCBI Taxonomy" id="1842495"/>
    <lineage>
        <taxon>Bacteria</taxon>
        <taxon>Pseudomonadati</taxon>
        <taxon>Bacteroidota</taxon>
        <taxon>Sphingobacteriia</taxon>
        <taxon>Sphingobacteriales</taxon>
        <taxon>Sphingobacteriaceae</taxon>
        <taxon>Pelobium</taxon>
    </lineage>
</organism>
<keyword evidence="2" id="KW-0812">Transmembrane</keyword>
<dbReference type="AlphaFoldDB" id="A0A419S8R9"/>
<dbReference type="Proteomes" id="UP000283433">
    <property type="component" value="Unassembled WGS sequence"/>
</dbReference>
<comment type="caution">
    <text evidence="3">The sequence shown here is derived from an EMBL/GenBank/DDBJ whole genome shotgun (WGS) entry which is preliminary data.</text>
</comment>
<evidence type="ECO:0000313" key="4">
    <source>
        <dbReference type="Proteomes" id="UP000283433"/>
    </source>
</evidence>
<evidence type="ECO:0000313" key="3">
    <source>
        <dbReference type="EMBL" id="RKD18004.1"/>
    </source>
</evidence>
<protein>
    <submittedName>
        <fullName evidence="3">Energy transducer TonB</fullName>
    </submittedName>
</protein>
<evidence type="ECO:0000256" key="1">
    <source>
        <dbReference type="SAM" id="MobiDB-lite"/>
    </source>
</evidence>
<name>A0A419S8R9_9SPHI</name>
<feature type="region of interest" description="Disordered" evidence="1">
    <location>
        <begin position="94"/>
        <end position="183"/>
    </location>
</feature>